<dbReference type="PaxDb" id="5691-CAD53009"/>
<gene>
    <name evidence="2" type="ORF">TB927.1.30</name>
</gene>
<evidence type="ECO:0000313" key="2">
    <source>
        <dbReference type="EMBL" id="CAD53009.1"/>
    </source>
</evidence>
<dbReference type="RefSeq" id="XP_846377.1">
    <property type="nucleotide sequence ID" value="XM_841284.1"/>
</dbReference>
<feature type="region of interest" description="Disordered" evidence="1">
    <location>
        <begin position="180"/>
        <end position="200"/>
    </location>
</feature>
<proteinExistence type="predicted"/>
<dbReference type="EMBL" id="AL929603">
    <property type="protein sequence ID" value="CAD53009.1"/>
    <property type="molecule type" value="Genomic_DNA"/>
</dbReference>
<reference evidence="3" key="2">
    <citation type="journal article" date="2005" name="Science">
        <title>The genome of the African trypanosome Trypanosoma brucei.</title>
        <authorList>
            <person name="Berriman M."/>
            <person name="Ghedin E."/>
            <person name="Hertz-Fowler C."/>
            <person name="Blandin G."/>
            <person name="Renauld H."/>
            <person name="Bartholomeu D.C."/>
            <person name="Lennard N.J."/>
            <person name="Caler E."/>
            <person name="Hamlin N.E."/>
            <person name="Haas B."/>
            <person name="Bohme U."/>
            <person name="Hannick L."/>
            <person name="Aslett M.A."/>
            <person name="Shallom J."/>
            <person name="Marcello L."/>
            <person name="Hou L."/>
            <person name="Wickstead B."/>
            <person name="Alsmark U.C."/>
            <person name="Arrowsmith C."/>
            <person name="Atkin R.J."/>
            <person name="Barron A.J."/>
            <person name="Bringaud F."/>
            <person name="Brooks K."/>
            <person name="Carrington M."/>
            <person name="Cherevach I."/>
            <person name="Chillingworth T.J."/>
            <person name="Churcher C."/>
            <person name="Clark L.N."/>
            <person name="Corton C.H."/>
            <person name="Cronin A."/>
            <person name="Davies R.M."/>
            <person name="Doggett J."/>
            <person name="Djikeng A."/>
            <person name="Feldblyum T."/>
            <person name="Field M.C."/>
            <person name="Fraser A."/>
            <person name="Goodhead I."/>
            <person name="Hance Z."/>
            <person name="Harper D."/>
            <person name="Harris B.R."/>
            <person name="Hauser H."/>
            <person name="Hostetler J."/>
            <person name="Ivens A."/>
            <person name="Jagels K."/>
            <person name="Johnson D."/>
            <person name="Johnson J."/>
            <person name="Jones K."/>
            <person name="Kerhornou A.X."/>
            <person name="Koo H."/>
            <person name="Larke N."/>
            <person name="Landfear S."/>
            <person name="Larkin C."/>
            <person name="Leech V."/>
            <person name="Line A."/>
            <person name="Lord A."/>
            <person name="Macleod A."/>
            <person name="Mooney P.J."/>
            <person name="Moule S."/>
            <person name="Martin D.M."/>
            <person name="Morgan G.W."/>
            <person name="Mungall K."/>
            <person name="Norbertczak H."/>
            <person name="Ormond D."/>
            <person name="Pai G."/>
            <person name="Peacock C.S."/>
            <person name="Peterson J."/>
            <person name="Quail M.A."/>
            <person name="Rabbinowitsch E."/>
            <person name="Rajandream M.A."/>
            <person name="Reitter C."/>
            <person name="Salzberg S.L."/>
            <person name="Sanders M."/>
            <person name="Schobel S."/>
            <person name="Sharp S."/>
            <person name="Simmonds M."/>
            <person name="Simpson A.J."/>
            <person name="Tallon L."/>
            <person name="Turner C.M."/>
            <person name="Tait A."/>
            <person name="Tivey A.R."/>
            <person name="Van Aken S."/>
            <person name="Walker D."/>
            <person name="Wanless D."/>
            <person name="Wang S."/>
            <person name="White B."/>
            <person name="White O."/>
            <person name="Whitehead S."/>
            <person name="Woodward J."/>
            <person name="Wortman J."/>
            <person name="Adams M.D."/>
            <person name="Embley T.M."/>
            <person name="Gull K."/>
            <person name="Ullu E."/>
            <person name="Barry J.D."/>
            <person name="Fairlamb A.H."/>
            <person name="Opperdoes F."/>
            <person name="Barrell B.G."/>
            <person name="Donelson J.E."/>
            <person name="Hall N."/>
            <person name="Fraser C.M."/>
            <person name="Melville S.E."/>
            <person name="El-Sayed N.M."/>
        </authorList>
    </citation>
    <scope>NUCLEOTIDE SEQUENCE [LARGE SCALE GENOMIC DNA]</scope>
    <source>
        <strain evidence="3">927/4 GUTat10.1</strain>
    </source>
</reference>
<dbReference type="VEuPathDB" id="TriTrypDB:Tb927.1.30"/>
<feature type="compositionally biased region" description="Basic residues" evidence="1">
    <location>
        <begin position="67"/>
        <end position="77"/>
    </location>
</feature>
<evidence type="ECO:0000256" key="1">
    <source>
        <dbReference type="SAM" id="MobiDB-lite"/>
    </source>
</evidence>
<keyword evidence="3" id="KW-1185">Reference proteome</keyword>
<accession>Q8IFJ4</accession>
<feature type="region of interest" description="Disordered" evidence="1">
    <location>
        <begin position="67"/>
        <end position="152"/>
    </location>
</feature>
<name>Q8IFJ4_TRYB2</name>
<reference evidence="2 3" key="1">
    <citation type="journal article" date="2003" name="Nucleic Acids Res.">
        <title>The DNA sequence of chromosome I of an African trypanosome: gene content, chromosome organisation, recombination and polymorphism.</title>
        <authorList>
            <person name="Hall N."/>
            <person name="Berriman M."/>
            <person name="Lennard N.J."/>
            <person name="Harris B.R."/>
            <person name="Hertz-Fowler C."/>
            <person name="Bart-Delabesse E.N."/>
            <person name="Gerrare C.S."/>
            <person name="Atkin R.J."/>
            <person name="Barron A.J."/>
            <person name="Bowman S."/>
            <person name="Bray-Allen S.P."/>
            <person name="Bringaud F."/>
            <person name="Clark L.N."/>
            <person name="Corton C.H."/>
            <person name="Cronin A."/>
            <person name="Davies R."/>
            <person name="Doggett J."/>
            <person name="Fraser A."/>
            <person name="Gruter E."/>
            <person name="Hall S."/>
            <person name="Harper A.D."/>
            <person name="Kay M.P."/>
            <person name="Leech V."/>
            <person name="Mayes R."/>
            <person name="Price C."/>
            <person name="Quail M.A."/>
            <person name="Rabbinowitch E."/>
            <person name="Reitter C."/>
            <person name="Rutherford K."/>
            <person name="Sasse J."/>
            <person name="Sharp S."/>
            <person name="Shownkeen R."/>
            <person name="Macleod A."/>
            <person name="Taylor S."/>
            <person name="Tweedie A."/>
            <person name="Turner C.M.R."/>
            <person name="Tait A."/>
            <person name="Gull K."/>
            <person name="Barrell B."/>
            <person name="Melville S.E."/>
        </authorList>
    </citation>
    <scope>NUCLEOTIDE SEQUENCE [LARGE SCALE GENOMIC DNA]</scope>
    <source>
        <strain evidence="2 3">927/4 GUTat10.1</strain>
    </source>
</reference>
<organism evidence="2 3">
    <name type="scientific">Trypanosoma brucei brucei (strain 927/4 GUTat10.1)</name>
    <dbReference type="NCBI Taxonomy" id="185431"/>
    <lineage>
        <taxon>Eukaryota</taxon>
        <taxon>Discoba</taxon>
        <taxon>Euglenozoa</taxon>
        <taxon>Kinetoplastea</taxon>
        <taxon>Metakinetoplastina</taxon>
        <taxon>Trypanosomatida</taxon>
        <taxon>Trypanosomatidae</taxon>
        <taxon>Trypanosoma</taxon>
    </lineage>
</organism>
<dbReference type="InParanoid" id="Q8IFJ4"/>
<evidence type="ECO:0000313" key="3">
    <source>
        <dbReference type="Proteomes" id="UP000008524"/>
    </source>
</evidence>
<dbReference type="GO" id="GO:0005730">
    <property type="term" value="C:nucleolus"/>
    <property type="evidence" value="ECO:0000314"/>
    <property type="project" value="GeneDB"/>
</dbReference>
<dbReference type="GO" id="GO:0005654">
    <property type="term" value="C:nucleoplasm"/>
    <property type="evidence" value="ECO:0000314"/>
    <property type="project" value="GeneDB"/>
</dbReference>
<sequence>MRTNKKTQRQIILVPHTECRLPLRRGHLGAAACPPDQGLPNSTSTASLHHAYLPAANENFQQWHNKLRRQRRQRTPCKRSATPNTTYEKHSAAQLRSRIHQPKTPPRSKRPEPRRKRTNSKSQRRRQSAIKKLHRARVTPSSSPQRLHYPKERRRPVLFPRLADIDAKTAPATRNVVADAPKKNPADHIGQRSLPSPADYRPPSELVRFLEEKPEIFPIASPVTDTGVVIGGRYV</sequence>
<dbReference type="GeneID" id="3663152"/>
<feature type="compositionally biased region" description="Basic residues" evidence="1">
    <location>
        <begin position="97"/>
        <end position="137"/>
    </location>
</feature>
<feature type="compositionally biased region" description="Basic and acidic residues" evidence="1">
    <location>
        <begin position="180"/>
        <end position="190"/>
    </location>
</feature>
<dbReference type="AlphaFoldDB" id="Q8IFJ4"/>
<protein>
    <submittedName>
        <fullName evidence="2">Uncharacterized protein</fullName>
    </submittedName>
</protein>
<dbReference type="Proteomes" id="UP000008524">
    <property type="component" value="Chromosome 1"/>
</dbReference>
<dbReference type="KEGG" id="tbr:TB927.1.30"/>